<protein>
    <submittedName>
        <fullName evidence="1">Interleukin 18</fullName>
    </submittedName>
</protein>
<dbReference type="Gene3D" id="2.80.10.50">
    <property type="match status" value="1"/>
</dbReference>
<evidence type="ECO:0000313" key="1">
    <source>
        <dbReference type="EMBL" id="QJD08999.1"/>
    </source>
</evidence>
<dbReference type="CDD" id="cd23298">
    <property type="entry name" value="beta-trefoil_IL18"/>
    <property type="match status" value="1"/>
</dbReference>
<dbReference type="SUPFAM" id="SSF50353">
    <property type="entry name" value="Cytokine"/>
    <property type="match status" value="1"/>
</dbReference>
<dbReference type="InterPro" id="IPR008996">
    <property type="entry name" value="IL1/FGF"/>
</dbReference>
<proteinExistence type="predicted"/>
<gene>
    <name evidence="1" type="primary">IL-18</name>
</gene>
<accession>A0A6M3RA67</accession>
<sequence length="198" mass="22347">MATSSCSPVTCVGTLTDAFYFKVGAAGTDVVDDSFNISKHSLPSCWVQSKDNKFLLLNSEHQFQVQNLTSQQLNQPECKFKIQIYFDFERGGEEKRNAAMLYVKSEGKNVVACCSQEHAVHAEDMEVLPIHIEETHHKALFYMTELTPSHTYEFESSAYPSRFLGFEPDGCDPSLVKLVLHEKAKDEVDESCHVILCR</sequence>
<dbReference type="AlphaFoldDB" id="A0A6M3RA67"/>
<reference evidence="1" key="1">
    <citation type="journal article" date="2020" name="Front. Immunol.">
        <title>Interleukin-1 Ligands and Receptors in Lumpfish (Cyclopterus lumpus L.): Molecular Characterization, Phylogeny, Gene Expression, and Transcriptome Analyses.</title>
        <authorList>
            <person name="Eggestol H.O."/>
            <person name="Lunde H.S."/>
            <person name="Knutsen T.M."/>
            <person name="Haugland G.T."/>
        </authorList>
    </citation>
    <scope>NUCLEOTIDE SEQUENCE</scope>
</reference>
<name>A0A6M3RA67_CYCLU</name>
<organism evidence="1">
    <name type="scientific">Cyclopterus lumpus</name>
    <name type="common">Lumpsucker</name>
    <dbReference type="NCBI Taxonomy" id="8103"/>
    <lineage>
        <taxon>Eukaryota</taxon>
        <taxon>Metazoa</taxon>
        <taxon>Chordata</taxon>
        <taxon>Craniata</taxon>
        <taxon>Vertebrata</taxon>
        <taxon>Euteleostomi</taxon>
        <taxon>Actinopterygii</taxon>
        <taxon>Neopterygii</taxon>
        <taxon>Teleostei</taxon>
        <taxon>Neoteleostei</taxon>
        <taxon>Acanthomorphata</taxon>
        <taxon>Eupercaria</taxon>
        <taxon>Perciformes</taxon>
        <taxon>Cottioidei</taxon>
        <taxon>Cottales</taxon>
        <taxon>Cyclopteridae</taxon>
        <taxon>Cyclopterus</taxon>
    </lineage>
</organism>
<dbReference type="EMBL" id="MN689239">
    <property type="protein sequence ID" value="QJD08999.1"/>
    <property type="molecule type" value="Genomic_DNA"/>
</dbReference>